<evidence type="ECO:0000256" key="4">
    <source>
        <dbReference type="ARBA" id="ARBA00023136"/>
    </source>
</evidence>
<organism evidence="8 9">
    <name type="scientific">Dreissena polymorpha</name>
    <name type="common">Zebra mussel</name>
    <name type="synonym">Mytilus polymorpha</name>
    <dbReference type="NCBI Taxonomy" id="45954"/>
    <lineage>
        <taxon>Eukaryota</taxon>
        <taxon>Metazoa</taxon>
        <taxon>Spiralia</taxon>
        <taxon>Lophotrochozoa</taxon>
        <taxon>Mollusca</taxon>
        <taxon>Bivalvia</taxon>
        <taxon>Autobranchia</taxon>
        <taxon>Heteroconchia</taxon>
        <taxon>Euheterodonta</taxon>
        <taxon>Imparidentia</taxon>
        <taxon>Neoheterodontei</taxon>
        <taxon>Myida</taxon>
        <taxon>Dreissenoidea</taxon>
        <taxon>Dreissenidae</taxon>
        <taxon>Dreissena</taxon>
    </lineage>
</organism>
<keyword evidence="2 5" id="KW-0812">Transmembrane</keyword>
<sequence>MDMFKTIFAALILIGHAPTVTCQTGANVRALRKKLFDDYDFRVRPTDNQSEPIEITVDLYLLAINELKESTETIKTTAFLVLQWNDSYLRWTPVDHANIEFAFWPQNEVWKPDLALKNSNLDYKELGVPSLNVYNHYTGAVGWAPFQVFESTCSMDIVYFPFDDQTCYLKFQAWSYSRFEVAMIGGSKGIELTQYEPNSGWDVIDSSWKVEEDSVDSIISFSLKLRRKPLPFMLSVIFPIITLAILNFCVFLLPADSGERASYAITVFLAFAVFLTIVSSSLPQNSDSIALIQIFLIIQTACSTLTTVLALALLRLNRFDKDVAIPRILVFVMRCFKCKCCSKGFDESSSGDAEYSNGPRVAKTQRSVAESRIFDGSPTFYVAYQNGSGMVQPHRGTTEKRMSDNSSTGDVEYSWREVVNFLDVVFFVMFACILVASSLGCFLKAALNAKP</sequence>
<comment type="similarity">
    <text evidence="5">Belongs to the ligand-gated ion channel (TC 1.A.9) family.</text>
</comment>
<dbReference type="InterPro" id="IPR036719">
    <property type="entry name" value="Neuro-gated_channel_TM_sf"/>
</dbReference>
<dbReference type="GO" id="GO:0016020">
    <property type="term" value="C:membrane"/>
    <property type="evidence" value="ECO:0007669"/>
    <property type="project" value="UniProtKB-SubCell"/>
</dbReference>
<dbReference type="GO" id="GO:0005230">
    <property type="term" value="F:extracellular ligand-gated monoatomic ion channel activity"/>
    <property type="evidence" value="ECO:0007669"/>
    <property type="project" value="InterPro"/>
</dbReference>
<gene>
    <name evidence="8" type="ORF">DPMN_103895</name>
</gene>
<dbReference type="Pfam" id="PF02931">
    <property type="entry name" value="Neur_chan_LBD"/>
    <property type="match status" value="1"/>
</dbReference>
<proteinExistence type="inferred from homology"/>
<keyword evidence="5" id="KW-0813">Transport</keyword>
<dbReference type="InterPro" id="IPR038050">
    <property type="entry name" value="Neuro_actylchol_rec"/>
</dbReference>
<dbReference type="PROSITE" id="PS00236">
    <property type="entry name" value="NEUROTR_ION_CHANNEL"/>
    <property type="match status" value="1"/>
</dbReference>
<dbReference type="CDD" id="cd19051">
    <property type="entry name" value="LGIC_TM_cation"/>
    <property type="match status" value="1"/>
</dbReference>
<comment type="caution">
    <text evidence="8">The sequence shown here is derived from an EMBL/GenBank/DDBJ whole genome shotgun (WGS) entry which is preliminary data.</text>
</comment>
<dbReference type="InterPro" id="IPR006029">
    <property type="entry name" value="Neurotrans-gated_channel_TM"/>
</dbReference>
<feature type="transmembrane region" description="Helical" evidence="5">
    <location>
        <begin position="232"/>
        <end position="254"/>
    </location>
</feature>
<dbReference type="Gene3D" id="2.70.170.10">
    <property type="entry name" value="Neurotransmitter-gated ion-channel ligand-binding domain"/>
    <property type="match status" value="1"/>
</dbReference>
<name>A0A9D4H8X4_DREPO</name>
<evidence type="ECO:0000259" key="7">
    <source>
        <dbReference type="Pfam" id="PF02932"/>
    </source>
</evidence>
<dbReference type="AlphaFoldDB" id="A0A9D4H8X4"/>
<keyword evidence="5" id="KW-0732">Signal</keyword>
<keyword evidence="4 5" id="KW-0472">Membrane</keyword>
<reference evidence="8" key="2">
    <citation type="submission" date="2020-11" db="EMBL/GenBank/DDBJ databases">
        <authorList>
            <person name="McCartney M.A."/>
            <person name="Auch B."/>
            <person name="Kono T."/>
            <person name="Mallez S."/>
            <person name="Becker A."/>
            <person name="Gohl D.M."/>
            <person name="Silverstein K.A.T."/>
            <person name="Koren S."/>
            <person name="Bechman K.B."/>
            <person name="Herman A."/>
            <person name="Abrahante J.E."/>
            <person name="Garbe J."/>
        </authorList>
    </citation>
    <scope>NUCLEOTIDE SEQUENCE</scope>
    <source>
        <strain evidence="8">Duluth1</strain>
        <tissue evidence="8">Whole animal</tissue>
    </source>
</reference>
<feature type="transmembrane region" description="Helical" evidence="5">
    <location>
        <begin position="288"/>
        <end position="314"/>
    </location>
</feature>
<keyword evidence="5" id="KW-0407">Ion channel</keyword>
<dbReference type="InterPro" id="IPR006201">
    <property type="entry name" value="Neur_channel"/>
</dbReference>
<dbReference type="PANTHER" id="PTHR18945">
    <property type="entry name" value="NEUROTRANSMITTER GATED ION CHANNEL"/>
    <property type="match status" value="1"/>
</dbReference>
<dbReference type="SUPFAM" id="SSF63712">
    <property type="entry name" value="Nicotinic receptor ligand binding domain-like"/>
    <property type="match status" value="1"/>
</dbReference>
<feature type="domain" description="Neurotransmitter-gated ion-channel transmembrane" evidence="7">
    <location>
        <begin position="236"/>
        <end position="308"/>
    </location>
</feature>
<dbReference type="SUPFAM" id="SSF90112">
    <property type="entry name" value="Neurotransmitter-gated ion-channel transmembrane pore"/>
    <property type="match status" value="1"/>
</dbReference>
<feature type="domain" description="Neurotransmitter-gated ion-channel ligand-binding" evidence="6">
    <location>
        <begin position="30"/>
        <end position="229"/>
    </location>
</feature>
<dbReference type="FunFam" id="2.70.170.10:FF:000028">
    <property type="entry name" value="AcetylCholine Receptor"/>
    <property type="match status" value="1"/>
</dbReference>
<evidence type="ECO:0000313" key="8">
    <source>
        <dbReference type="EMBL" id="KAH3830650.1"/>
    </source>
</evidence>
<evidence type="ECO:0000256" key="3">
    <source>
        <dbReference type="ARBA" id="ARBA00022989"/>
    </source>
</evidence>
<dbReference type="PRINTS" id="PR00252">
    <property type="entry name" value="NRIONCHANNEL"/>
</dbReference>
<feature type="signal peptide" evidence="5">
    <location>
        <begin position="1"/>
        <end position="22"/>
    </location>
</feature>
<dbReference type="Proteomes" id="UP000828390">
    <property type="component" value="Unassembled WGS sequence"/>
</dbReference>
<dbReference type="InterPro" id="IPR036734">
    <property type="entry name" value="Neur_chan_lig-bd_sf"/>
</dbReference>
<evidence type="ECO:0000259" key="6">
    <source>
        <dbReference type="Pfam" id="PF02931"/>
    </source>
</evidence>
<evidence type="ECO:0008006" key="10">
    <source>
        <dbReference type="Google" id="ProtNLM"/>
    </source>
</evidence>
<dbReference type="GO" id="GO:0004888">
    <property type="term" value="F:transmembrane signaling receptor activity"/>
    <property type="evidence" value="ECO:0007669"/>
    <property type="project" value="InterPro"/>
</dbReference>
<evidence type="ECO:0000256" key="2">
    <source>
        <dbReference type="ARBA" id="ARBA00022692"/>
    </source>
</evidence>
<evidence type="ECO:0000256" key="5">
    <source>
        <dbReference type="RuleBase" id="RU000687"/>
    </source>
</evidence>
<dbReference type="InterPro" id="IPR018000">
    <property type="entry name" value="Neurotransmitter_ion_chnl_CS"/>
</dbReference>
<reference evidence="8" key="1">
    <citation type="journal article" date="2019" name="bioRxiv">
        <title>The Genome of the Zebra Mussel, Dreissena polymorpha: A Resource for Invasive Species Research.</title>
        <authorList>
            <person name="McCartney M.A."/>
            <person name="Auch B."/>
            <person name="Kono T."/>
            <person name="Mallez S."/>
            <person name="Zhang Y."/>
            <person name="Obille A."/>
            <person name="Becker A."/>
            <person name="Abrahante J.E."/>
            <person name="Garbe J."/>
            <person name="Badalamenti J.P."/>
            <person name="Herman A."/>
            <person name="Mangelson H."/>
            <person name="Liachko I."/>
            <person name="Sullivan S."/>
            <person name="Sone E.D."/>
            <person name="Koren S."/>
            <person name="Silverstein K.A.T."/>
            <person name="Beckman K.B."/>
            <person name="Gohl D.M."/>
        </authorList>
    </citation>
    <scope>NUCLEOTIDE SEQUENCE</scope>
    <source>
        <strain evidence="8">Duluth1</strain>
        <tissue evidence="8">Whole animal</tissue>
    </source>
</reference>
<feature type="chain" id="PRO_5039758754" description="Neuronal acetylcholine receptor subunit alpha-6" evidence="5">
    <location>
        <begin position="23"/>
        <end position="451"/>
    </location>
</feature>
<dbReference type="InterPro" id="IPR006202">
    <property type="entry name" value="Neur_chan_lig-bd"/>
</dbReference>
<dbReference type="EMBL" id="JAIWYP010000004">
    <property type="protein sequence ID" value="KAH3830650.1"/>
    <property type="molecule type" value="Genomic_DNA"/>
</dbReference>
<dbReference type="Gene3D" id="1.20.58.390">
    <property type="entry name" value="Neurotransmitter-gated ion-channel transmembrane domain"/>
    <property type="match status" value="1"/>
</dbReference>
<evidence type="ECO:0000313" key="9">
    <source>
        <dbReference type="Proteomes" id="UP000828390"/>
    </source>
</evidence>
<dbReference type="CDD" id="cd18989">
    <property type="entry name" value="LGIC_ECD_cation"/>
    <property type="match status" value="1"/>
</dbReference>
<feature type="transmembrane region" description="Helical" evidence="5">
    <location>
        <begin position="424"/>
        <end position="447"/>
    </location>
</feature>
<evidence type="ECO:0000256" key="1">
    <source>
        <dbReference type="ARBA" id="ARBA00004141"/>
    </source>
</evidence>
<keyword evidence="5" id="KW-0406">Ion transport</keyword>
<keyword evidence="3 5" id="KW-1133">Transmembrane helix</keyword>
<protein>
    <recommendedName>
        <fullName evidence="10">Neuronal acetylcholine receptor subunit alpha-6</fullName>
    </recommendedName>
</protein>
<accession>A0A9D4H8X4</accession>
<feature type="transmembrane region" description="Helical" evidence="5">
    <location>
        <begin position="261"/>
        <end position="282"/>
    </location>
</feature>
<keyword evidence="9" id="KW-1185">Reference proteome</keyword>
<dbReference type="Pfam" id="PF02932">
    <property type="entry name" value="Neur_chan_memb"/>
    <property type="match status" value="1"/>
</dbReference>
<comment type="subcellular location">
    <subcellularLocation>
        <location evidence="1">Membrane</location>
        <topology evidence="1">Multi-pass membrane protein</topology>
    </subcellularLocation>
</comment>